<evidence type="ECO:0000256" key="7">
    <source>
        <dbReference type="ARBA" id="ARBA00023136"/>
    </source>
</evidence>
<dbReference type="Proteomes" id="UP001181693">
    <property type="component" value="Unassembled WGS sequence"/>
</dbReference>
<evidence type="ECO:0000256" key="8">
    <source>
        <dbReference type="ARBA" id="ARBA00023170"/>
    </source>
</evidence>
<gene>
    <name evidence="13" type="ORF">GDO54_012022</name>
</gene>
<dbReference type="SUPFAM" id="SSF81321">
    <property type="entry name" value="Family A G protein-coupled receptor-like"/>
    <property type="match status" value="1"/>
</dbReference>
<evidence type="ECO:0000313" key="14">
    <source>
        <dbReference type="Proteomes" id="UP001181693"/>
    </source>
</evidence>
<feature type="transmembrane region" description="Helical" evidence="11">
    <location>
        <begin position="6"/>
        <end position="28"/>
    </location>
</feature>
<dbReference type="GO" id="GO:0045202">
    <property type="term" value="C:synapse"/>
    <property type="evidence" value="ECO:0007669"/>
    <property type="project" value="TreeGrafter"/>
</dbReference>
<keyword evidence="4 10" id="KW-0812">Transmembrane</keyword>
<organism evidence="13 14">
    <name type="scientific">Pyxicephalus adspersus</name>
    <name type="common">African bullfrog</name>
    <dbReference type="NCBI Taxonomy" id="30357"/>
    <lineage>
        <taxon>Eukaryota</taxon>
        <taxon>Metazoa</taxon>
        <taxon>Chordata</taxon>
        <taxon>Craniata</taxon>
        <taxon>Vertebrata</taxon>
        <taxon>Euteleostomi</taxon>
        <taxon>Amphibia</taxon>
        <taxon>Batrachia</taxon>
        <taxon>Anura</taxon>
        <taxon>Neobatrachia</taxon>
        <taxon>Ranoidea</taxon>
        <taxon>Pyxicephalidae</taxon>
        <taxon>Pyxicephalinae</taxon>
        <taxon>Pyxicephalus</taxon>
    </lineage>
</organism>
<evidence type="ECO:0000256" key="10">
    <source>
        <dbReference type="RuleBase" id="RU000688"/>
    </source>
</evidence>
<evidence type="ECO:0000256" key="5">
    <source>
        <dbReference type="ARBA" id="ARBA00022989"/>
    </source>
</evidence>
<feature type="transmembrane region" description="Helical" evidence="11">
    <location>
        <begin position="118"/>
        <end position="142"/>
    </location>
</feature>
<dbReference type="Pfam" id="PF00001">
    <property type="entry name" value="7tm_1"/>
    <property type="match status" value="1"/>
</dbReference>
<comment type="subcellular location">
    <subcellularLocation>
        <location evidence="1">Cell membrane</location>
        <topology evidence="1">Multi-pass membrane protein</topology>
    </subcellularLocation>
</comment>
<feature type="transmembrane region" description="Helical" evidence="11">
    <location>
        <begin position="77"/>
        <end position="98"/>
    </location>
</feature>
<keyword evidence="6 10" id="KW-0297">G-protein coupled receptor</keyword>
<dbReference type="PANTHER" id="PTHR24247">
    <property type="entry name" value="5-HYDROXYTRYPTAMINE RECEPTOR"/>
    <property type="match status" value="1"/>
</dbReference>
<dbReference type="CDD" id="cd15048">
    <property type="entry name" value="7tmA_Histamine_H3R_H4R"/>
    <property type="match status" value="1"/>
</dbReference>
<dbReference type="InterPro" id="IPR003980">
    <property type="entry name" value="Histamine_H3_rcpt"/>
</dbReference>
<dbReference type="GO" id="GO:0030425">
    <property type="term" value="C:dendrite"/>
    <property type="evidence" value="ECO:0007669"/>
    <property type="project" value="TreeGrafter"/>
</dbReference>
<dbReference type="PRINTS" id="PR01471">
    <property type="entry name" value="HISTAMINEH3R"/>
</dbReference>
<evidence type="ECO:0000256" key="1">
    <source>
        <dbReference type="ARBA" id="ARBA00004651"/>
    </source>
</evidence>
<dbReference type="GO" id="GO:0007197">
    <property type="term" value="P:adenylate cyclase-inhibiting G protein-coupled acetylcholine receptor signaling pathway"/>
    <property type="evidence" value="ECO:0007669"/>
    <property type="project" value="TreeGrafter"/>
</dbReference>
<reference evidence="13" key="1">
    <citation type="thesis" date="2020" institute="ProQuest LLC" country="789 East Eisenhower Parkway, Ann Arbor, MI, USA">
        <title>Comparative Genomics and Chromosome Evolution.</title>
        <authorList>
            <person name="Mudd A.B."/>
        </authorList>
    </citation>
    <scope>NUCLEOTIDE SEQUENCE</scope>
    <source>
        <strain evidence="13">1538</strain>
        <tissue evidence="13">Blood</tissue>
    </source>
</reference>
<evidence type="ECO:0000256" key="9">
    <source>
        <dbReference type="ARBA" id="ARBA00023224"/>
    </source>
</evidence>
<name>A0AAV3AIT4_PYXAD</name>
<dbReference type="SMART" id="SM01381">
    <property type="entry name" value="7TM_GPCR_Srsx"/>
    <property type="match status" value="1"/>
</dbReference>
<keyword evidence="14" id="KW-1185">Reference proteome</keyword>
<evidence type="ECO:0000256" key="2">
    <source>
        <dbReference type="ARBA" id="ARBA00022475"/>
    </source>
</evidence>
<evidence type="ECO:0000256" key="3">
    <source>
        <dbReference type="ARBA" id="ARBA00022553"/>
    </source>
</evidence>
<dbReference type="GO" id="GO:0005886">
    <property type="term" value="C:plasma membrane"/>
    <property type="evidence" value="ECO:0007669"/>
    <property type="project" value="UniProtKB-SubCell"/>
</dbReference>
<dbReference type="GO" id="GO:0007187">
    <property type="term" value="P:G protein-coupled receptor signaling pathway, coupled to cyclic nucleotide second messenger"/>
    <property type="evidence" value="ECO:0007669"/>
    <property type="project" value="TreeGrafter"/>
</dbReference>
<comment type="caution">
    <text evidence="13">The sequence shown here is derived from an EMBL/GenBank/DDBJ whole genome shotgun (WGS) entry which is preliminary data.</text>
</comment>
<dbReference type="AlphaFoldDB" id="A0AAV3AIT4"/>
<evidence type="ECO:0000259" key="12">
    <source>
        <dbReference type="PROSITE" id="PS50262"/>
    </source>
</evidence>
<evidence type="ECO:0000256" key="4">
    <source>
        <dbReference type="ARBA" id="ARBA00022692"/>
    </source>
</evidence>
<keyword evidence="9 10" id="KW-0807">Transducer</keyword>
<proteinExistence type="inferred from homology"/>
<dbReference type="Gene3D" id="1.20.1070.10">
    <property type="entry name" value="Rhodopsin 7-helix transmembrane proteins"/>
    <property type="match status" value="1"/>
</dbReference>
<keyword evidence="2" id="KW-1003">Cell membrane</keyword>
<dbReference type="PROSITE" id="PS50262">
    <property type="entry name" value="G_PROTEIN_RECEP_F1_2"/>
    <property type="match status" value="1"/>
</dbReference>
<feature type="transmembrane region" description="Helical" evidence="11">
    <location>
        <begin position="162"/>
        <end position="191"/>
    </location>
</feature>
<dbReference type="GO" id="GO:0004993">
    <property type="term" value="F:G protein-coupled serotonin receptor activity"/>
    <property type="evidence" value="ECO:0007669"/>
    <property type="project" value="TreeGrafter"/>
</dbReference>
<comment type="similarity">
    <text evidence="10">Belongs to the G-protein coupled receptor 1 family.</text>
</comment>
<evidence type="ECO:0000256" key="11">
    <source>
        <dbReference type="SAM" id="Phobius"/>
    </source>
</evidence>
<keyword evidence="5 11" id="KW-1133">Transmembrane helix</keyword>
<accession>A0AAV3AIT4</accession>
<feature type="domain" description="G-protein coupled receptors family 1 profile" evidence="12">
    <location>
        <begin position="19"/>
        <end position="340"/>
    </location>
</feature>
<feature type="transmembrane region" description="Helical" evidence="11">
    <location>
        <begin position="284"/>
        <end position="304"/>
    </location>
</feature>
<dbReference type="GO" id="GO:0016907">
    <property type="term" value="F:G protein-coupled acetylcholine receptor activity"/>
    <property type="evidence" value="ECO:0007669"/>
    <property type="project" value="TreeGrafter"/>
</dbReference>
<dbReference type="EMBL" id="DYDO01000005">
    <property type="protein sequence ID" value="DBA24351.1"/>
    <property type="molecule type" value="Genomic_DNA"/>
</dbReference>
<dbReference type="PRINTS" id="PR00237">
    <property type="entry name" value="GPCRRHODOPSN"/>
</dbReference>
<dbReference type="InterPro" id="IPR000276">
    <property type="entry name" value="GPCR_Rhodpsn"/>
</dbReference>
<dbReference type="InterPro" id="IPR017452">
    <property type="entry name" value="GPCR_Rhodpsn_7TM"/>
</dbReference>
<protein>
    <recommendedName>
        <fullName evidence="12">G-protein coupled receptors family 1 profile domain-containing protein</fullName>
    </recommendedName>
</protein>
<feature type="transmembrane region" description="Helical" evidence="11">
    <location>
        <begin position="40"/>
        <end position="65"/>
    </location>
</feature>
<dbReference type="PROSITE" id="PS00237">
    <property type="entry name" value="G_PROTEIN_RECEP_F1_1"/>
    <property type="match status" value="1"/>
</dbReference>
<keyword evidence="7 11" id="KW-0472">Membrane</keyword>
<evidence type="ECO:0000256" key="6">
    <source>
        <dbReference type="ARBA" id="ARBA00023040"/>
    </source>
</evidence>
<keyword evidence="3" id="KW-0597">Phosphoprotein</keyword>
<sequence>MMILIMVLISFLILVTILGNSLVIVAFIEDKRLRNRSNFFLLNLAICDFFIGAFCIPLYIPYILTGRWILGKFLCKLWLVIDNLMCTASAFNVVLISYDRYLAVTMAVMYRSQQYHHFKTVLTMTTVWILSSLLYSPAILFWEYLFNDSSFSEDLCLPAYYYNWHFLVAASSFDFILPLLSISFFNLSLYWNIRSRSRSKHLTAMHLSSSNTEGMQQKPYKIPVAPFPNRQNDLQETEITMVKTSLHHMLKKHRSKKAKPTWIEIDQGQTSNIRIVKLSQDKKIAKSLFVLVCVFGICWAPYSLLMTTRAACHDYCIASYWYDITFWLLWINSSINPILYPLCHESFRRAFTKIIYKYVKNAS</sequence>
<feature type="transmembrane region" description="Helical" evidence="11">
    <location>
        <begin position="324"/>
        <end position="343"/>
    </location>
</feature>
<dbReference type="GO" id="GO:0004969">
    <property type="term" value="F:histamine receptor activity"/>
    <property type="evidence" value="ECO:0007669"/>
    <property type="project" value="InterPro"/>
</dbReference>
<keyword evidence="8 10" id="KW-0675">Receptor</keyword>
<dbReference type="PANTHER" id="PTHR24247:SF274">
    <property type="entry name" value="HISTAMINE H3 RECEPTOR"/>
    <property type="match status" value="1"/>
</dbReference>
<evidence type="ECO:0000313" key="13">
    <source>
        <dbReference type="EMBL" id="DBA24351.1"/>
    </source>
</evidence>